<organism evidence="1 2">
    <name type="scientific">Leptotrichia trevisanii</name>
    <dbReference type="NCBI Taxonomy" id="109328"/>
    <lineage>
        <taxon>Bacteria</taxon>
        <taxon>Fusobacteriati</taxon>
        <taxon>Fusobacteriota</taxon>
        <taxon>Fusobacteriia</taxon>
        <taxon>Fusobacteriales</taxon>
        <taxon>Leptotrichiaceae</taxon>
        <taxon>Leptotrichia</taxon>
    </lineage>
</organism>
<dbReference type="AlphaFoldDB" id="A0A510KRM1"/>
<evidence type="ECO:0000313" key="2">
    <source>
        <dbReference type="Proteomes" id="UP000321378"/>
    </source>
</evidence>
<sequence length="29" mass="3468">MLIEFILEEILKNPETIIEDLKKGIKKIR</sequence>
<protein>
    <submittedName>
        <fullName evidence="1">Uncharacterized protein</fullName>
    </submittedName>
</protein>
<name>A0A510KRM1_9FUSO</name>
<dbReference type="EMBL" id="AP019840">
    <property type="protein sequence ID" value="BBM53331.1"/>
    <property type="molecule type" value="Genomic_DNA"/>
</dbReference>
<proteinExistence type="predicted"/>
<gene>
    <name evidence="1" type="ORF">JMUB3935_2318</name>
</gene>
<dbReference type="RefSeq" id="WP_415270840.1">
    <property type="nucleotide sequence ID" value="NZ_AP019840.1"/>
</dbReference>
<accession>A0A510KRM1</accession>
<dbReference type="Proteomes" id="UP000321378">
    <property type="component" value="Chromosome"/>
</dbReference>
<evidence type="ECO:0000313" key="1">
    <source>
        <dbReference type="EMBL" id="BBM53331.1"/>
    </source>
</evidence>
<reference evidence="1 2" key="1">
    <citation type="submission" date="2019-07" db="EMBL/GenBank/DDBJ databases">
        <title>Complete Genome Sequence of Leptotrichia trevisanii Strain JMUB3935.</title>
        <authorList>
            <person name="Watanabe S."/>
            <person name="Cui L."/>
        </authorList>
    </citation>
    <scope>NUCLEOTIDE SEQUENCE [LARGE SCALE GENOMIC DNA]</scope>
    <source>
        <strain evidence="1 2">JMUB3935</strain>
    </source>
</reference>